<dbReference type="PROSITE" id="PS50977">
    <property type="entry name" value="HTH_TETR_2"/>
    <property type="match status" value="1"/>
</dbReference>
<protein>
    <recommendedName>
        <fullName evidence="5">HTH tetR-type domain-containing protein</fullName>
    </recommendedName>
</protein>
<dbReference type="InterPro" id="IPR009057">
    <property type="entry name" value="Homeodomain-like_sf"/>
</dbReference>
<comment type="caution">
    <text evidence="6">The sequence shown here is derived from an EMBL/GenBank/DDBJ whole genome shotgun (WGS) entry which is preliminary data.</text>
</comment>
<keyword evidence="3" id="KW-0804">Transcription</keyword>
<dbReference type="Pfam" id="PF00440">
    <property type="entry name" value="TetR_N"/>
    <property type="match status" value="1"/>
</dbReference>
<accession>A0AA37PWG0</accession>
<evidence type="ECO:0000313" key="7">
    <source>
        <dbReference type="Proteomes" id="UP001165663"/>
    </source>
</evidence>
<dbReference type="GO" id="GO:0003700">
    <property type="term" value="F:DNA-binding transcription factor activity"/>
    <property type="evidence" value="ECO:0007669"/>
    <property type="project" value="TreeGrafter"/>
</dbReference>
<evidence type="ECO:0000256" key="3">
    <source>
        <dbReference type="ARBA" id="ARBA00023163"/>
    </source>
</evidence>
<feature type="domain" description="HTH tetR-type" evidence="5">
    <location>
        <begin position="10"/>
        <end position="70"/>
    </location>
</feature>
<evidence type="ECO:0000256" key="2">
    <source>
        <dbReference type="ARBA" id="ARBA00023125"/>
    </source>
</evidence>
<dbReference type="GeneID" id="83628257"/>
<sequence>MVDGRTDMPDDVRARLIAATAELIGQRGPLGVRVDEIAEPARCSRATLYRYAADKDELVREVIVARTTAMAGIVAHQIEGISDATERIAQGMLLFADALRSESCSRHCKMTVTTHTHLRGSAAGLRPWAQRSLR</sequence>
<dbReference type="RefSeq" id="WP_236981475.1">
    <property type="nucleotide sequence ID" value="NZ_BRXH01000004.1"/>
</dbReference>
<feature type="DNA-binding region" description="H-T-H motif" evidence="4">
    <location>
        <begin position="33"/>
        <end position="52"/>
    </location>
</feature>
<dbReference type="Proteomes" id="UP001165663">
    <property type="component" value="Unassembled WGS sequence"/>
</dbReference>
<keyword evidence="2 4" id="KW-0238">DNA-binding</keyword>
<evidence type="ECO:0000313" key="6">
    <source>
        <dbReference type="EMBL" id="GLB82478.1"/>
    </source>
</evidence>
<dbReference type="GO" id="GO:0000976">
    <property type="term" value="F:transcription cis-regulatory region binding"/>
    <property type="evidence" value="ECO:0007669"/>
    <property type="project" value="TreeGrafter"/>
</dbReference>
<name>A0AA37PWG0_9MYCO</name>
<evidence type="ECO:0000256" key="4">
    <source>
        <dbReference type="PROSITE-ProRule" id="PRU00335"/>
    </source>
</evidence>
<dbReference type="PANTHER" id="PTHR30055:SF234">
    <property type="entry name" value="HTH-TYPE TRANSCRIPTIONAL REGULATOR BETI"/>
    <property type="match status" value="1"/>
</dbReference>
<keyword evidence="1" id="KW-0805">Transcription regulation</keyword>
<dbReference type="EMBL" id="BRXE01000012">
    <property type="protein sequence ID" value="GLB82478.1"/>
    <property type="molecule type" value="Genomic_DNA"/>
</dbReference>
<dbReference type="SUPFAM" id="SSF46689">
    <property type="entry name" value="Homeodomain-like"/>
    <property type="match status" value="1"/>
</dbReference>
<dbReference type="AlphaFoldDB" id="A0AA37PWG0"/>
<dbReference type="InterPro" id="IPR001647">
    <property type="entry name" value="HTH_TetR"/>
</dbReference>
<dbReference type="PANTHER" id="PTHR30055">
    <property type="entry name" value="HTH-TYPE TRANSCRIPTIONAL REGULATOR RUTR"/>
    <property type="match status" value="1"/>
</dbReference>
<organism evidence="6 7">
    <name type="scientific">Mycobacterium kiyosense</name>
    <dbReference type="NCBI Taxonomy" id="2871094"/>
    <lineage>
        <taxon>Bacteria</taxon>
        <taxon>Bacillati</taxon>
        <taxon>Actinomycetota</taxon>
        <taxon>Actinomycetes</taxon>
        <taxon>Mycobacteriales</taxon>
        <taxon>Mycobacteriaceae</taxon>
        <taxon>Mycobacterium</taxon>
    </lineage>
</organism>
<dbReference type="PRINTS" id="PR00455">
    <property type="entry name" value="HTHTETR"/>
</dbReference>
<dbReference type="Gene3D" id="1.10.357.10">
    <property type="entry name" value="Tetracycline Repressor, domain 2"/>
    <property type="match status" value="1"/>
</dbReference>
<evidence type="ECO:0000259" key="5">
    <source>
        <dbReference type="PROSITE" id="PS50977"/>
    </source>
</evidence>
<evidence type="ECO:0000256" key="1">
    <source>
        <dbReference type="ARBA" id="ARBA00023015"/>
    </source>
</evidence>
<reference evidence="6" key="1">
    <citation type="submission" date="2022-07" db="EMBL/GenBank/DDBJ databases">
        <title>Mycobacterium kiyosense sp. nov., scotochromogenic slow-glowing species isolated from respiratory specimens.</title>
        <authorList>
            <person name="Fukano H."/>
            <person name="Kazumi Y."/>
            <person name="Sakagami N."/>
            <person name="Ato M."/>
            <person name="Mitarai S."/>
            <person name="Hoshino Y."/>
        </authorList>
    </citation>
    <scope>NUCLEOTIDE SEQUENCE</scope>
    <source>
        <strain evidence="6">SRL2020-028</strain>
    </source>
</reference>
<proteinExistence type="predicted"/>
<dbReference type="InterPro" id="IPR050109">
    <property type="entry name" value="HTH-type_TetR-like_transc_reg"/>
</dbReference>
<gene>
    <name evidence="6" type="ORF">SRL2020028_17340</name>
</gene>